<proteinExistence type="predicted"/>
<protein>
    <submittedName>
        <fullName evidence="1">39186_t:CDS:1</fullName>
    </submittedName>
</protein>
<feature type="non-terminal residue" evidence="1">
    <location>
        <position position="1"/>
    </location>
</feature>
<accession>A0ABN7WKG5</accession>
<evidence type="ECO:0000313" key="2">
    <source>
        <dbReference type="Proteomes" id="UP000789901"/>
    </source>
</evidence>
<name>A0ABN7WKG5_GIGMA</name>
<dbReference type="EMBL" id="CAJVQB010046990">
    <property type="protein sequence ID" value="CAG8833251.1"/>
    <property type="molecule type" value="Genomic_DNA"/>
</dbReference>
<keyword evidence="2" id="KW-1185">Reference proteome</keyword>
<evidence type="ECO:0000313" key="1">
    <source>
        <dbReference type="EMBL" id="CAG8833251.1"/>
    </source>
</evidence>
<sequence length="100" mass="11633">KLLLSISTNEFNKGSNSLKCASLSKYKKPNLVVLNDVNNEDFYHDEAINMNILDEIDEKSVEQSLIDSDDTNKLNYNFEVIILKKRRKVKRILFVIVQKE</sequence>
<gene>
    <name evidence="1" type="ORF">GMARGA_LOCUS31459</name>
</gene>
<comment type="caution">
    <text evidence="1">The sequence shown here is derived from an EMBL/GenBank/DDBJ whole genome shotgun (WGS) entry which is preliminary data.</text>
</comment>
<reference evidence="1 2" key="1">
    <citation type="submission" date="2021-06" db="EMBL/GenBank/DDBJ databases">
        <authorList>
            <person name="Kallberg Y."/>
            <person name="Tangrot J."/>
            <person name="Rosling A."/>
        </authorList>
    </citation>
    <scope>NUCLEOTIDE SEQUENCE [LARGE SCALE GENOMIC DNA]</scope>
    <source>
        <strain evidence="1 2">120-4 pot B 10/14</strain>
    </source>
</reference>
<feature type="non-terminal residue" evidence="1">
    <location>
        <position position="100"/>
    </location>
</feature>
<organism evidence="1 2">
    <name type="scientific">Gigaspora margarita</name>
    <dbReference type="NCBI Taxonomy" id="4874"/>
    <lineage>
        <taxon>Eukaryota</taxon>
        <taxon>Fungi</taxon>
        <taxon>Fungi incertae sedis</taxon>
        <taxon>Mucoromycota</taxon>
        <taxon>Glomeromycotina</taxon>
        <taxon>Glomeromycetes</taxon>
        <taxon>Diversisporales</taxon>
        <taxon>Gigasporaceae</taxon>
        <taxon>Gigaspora</taxon>
    </lineage>
</organism>
<dbReference type="Proteomes" id="UP000789901">
    <property type="component" value="Unassembled WGS sequence"/>
</dbReference>